<dbReference type="SUPFAM" id="SSF53448">
    <property type="entry name" value="Nucleotide-diphospho-sugar transferases"/>
    <property type="match status" value="1"/>
</dbReference>
<evidence type="ECO:0000313" key="3">
    <source>
        <dbReference type="Proteomes" id="UP000031518"/>
    </source>
</evidence>
<dbReference type="Proteomes" id="UP000031518">
    <property type="component" value="Unassembled WGS sequence"/>
</dbReference>
<dbReference type="EMBL" id="CBXV010000008">
    <property type="protein sequence ID" value="CDM66264.1"/>
    <property type="molecule type" value="Genomic_DNA"/>
</dbReference>
<protein>
    <submittedName>
        <fullName evidence="2">Glycosyl transferase</fullName>
    </submittedName>
</protein>
<dbReference type="PANTHER" id="PTHR22916:SF3">
    <property type="entry name" value="UDP-GLCNAC:BETAGAL BETA-1,3-N-ACETYLGLUCOSAMINYLTRANSFERASE-LIKE PROTEIN 1"/>
    <property type="match status" value="1"/>
</dbReference>
<dbReference type="OrthoDB" id="6307329at2"/>
<dbReference type="PANTHER" id="PTHR22916">
    <property type="entry name" value="GLYCOSYLTRANSFERASE"/>
    <property type="match status" value="1"/>
</dbReference>
<reference evidence="2 3" key="2">
    <citation type="submission" date="2015-01" db="EMBL/GenBank/DDBJ databases">
        <title>Complete genome sequence of Pyrinomonas methylaliphatogenes type strain K22T.</title>
        <authorList>
            <person name="Lee K.C.Y."/>
            <person name="Power J.F."/>
            <person name="Dunfield P.F."/>
            <person name="Morgan X.C."/>
            <person name="Huttenhower C."/>
            <person name="Stott M.B."/>
        </authorList>
    </citation>
    <scope>NUCLEOTIDE SEQUENCE [LARGE SCALE GENOMIC DNA]</scope>
    <source>
        <strain evidence="2 3">K22</strain>
    </source>
</reference>
<dbReference type="Gene3D" id="3.90.550.10">
    <property type="entry name" value="Spore Coat Polysaccharide Biosynthesis Protein SpsA, Chain A"/>
    <property type="match status" value="1"/>
</dbReference>
<dbReference type="RefSeq" id="WP_060635592.1">
    <property type="nucleotide sequence ID" value="NZ_CBXV010000008.1"/>
</dbReference>
<dbReference type="AlphaFoldDB" id="A0A0B6X127"/>
<keyword evidence="3" id="KW-1185">Reference proteome</keyword>
<keyword evidence="2" id="KW-0808">Transferase</keyword>
<dbReference type="STRING" id="454194.PYK22_02284"/>
<gene>
    <name evidence="2" type="ORF">PYK22_02284</name>
</gene>
<proteinExistence type="predicted"/>
<dbReference type="InterPro" id="IPR029044">
    <property type="entry name" value="Nucleotide-diphossugar_trans"/>
</dbReference>
<dbReference type="GO" id="GO:0016758">
    <property type="term" value="F:hexosyltransferase activity"/>
    <property type="evidence" value="ECO:0007669"/>
    <property type="project" value="UniProtKB-ARBA"/>
</dbReference>
<reference evidence="2 3" key="1">
    <citation type="submission" date="2013-12" db="EMBL/GenBank/DDBJ databases">
        <authorList>
            <person name="Stott M."/>
        </authorList>
    </citation>
    <scope>NUCLEOTIDE SEQUENCE [LARGE SCALE GENOMIC DNA]</scope>
    <source>
        <strain evidence="2 3">K22</strain>
    </source>
</reference>
<dbReference type="InterPro" id="IPR001173">
    <property type="entry name" value="Glyco_trans_2-like"/>
</dbReference>
<sequence>MSDKENPLVSVIIPCYKQAHFLSEAIESVLRQTYRNVETIVIDDGSPDNTSEVAARYAEVKCVRQENRGLSGARNRGIAESKGEYLVFLDADDRLLPHALESHLECLLKHPECAFVYGHHRLMALDGSQISPQSKPRCPEEDHYFHLLQSCYIYPPGAVMFRRGVLDEVGFFNESQHAVEDWELYLRIARQFSILCHHQDVIEYRIYEGSMSTKASLMFQGALAALKSQKKYVQKDRRLKEAFGIGWRSAKEIYGERVVNSIRCGLRKHDWKVVAQGLYALLRWYPQSIPKHVFRKIYCLIAGIPSDIDSLYSSSTISRNQGSIEEIARNDLDS</sequence>
<accession>A0A0B6X127</accession>
<name>A0A0B6X127_9BACT</name>
<dbReference type="Pfam" id="PF00535">
    <property type="entry name" value="Glycos_transf_2"/>
    <property type="match status" value="1"/>
</dbReference>
<organism evidence="2 3">
    <name type="scientific">Pyrinomonas methylaliphatogenes</name>
    <dbReference type="NCBI Taxonomy" id="454194"/>
    <lineage>
        <taxon>Bacteria</taxon>
        <taxon>Pseudomonadati</taxon>
        <taxon>Acidobacteriota</taxon>
        <taxon>Blastocatellia</taxon>
        <taxon>Blastocatellales</taxon>
        <taxon>Pyrinomonadaceae</taxon>
        <taxon>Pyrinomonas</taxon>
    </lineage>
</organism>
<evidence type="ECO:0000259" key="1">
    <source>
        <dbReference type="Pfam" id="PF00535"/>
    </source>
</evidence>
<evidence type="ECO:0000313" key="2">
    <source>
        <dbReference type="EMBL" id="CDM66264.1"/>
    </source>
</evidence>
<feature type="domain" description="Glycosyltransferase 2-like" evidence="1">
    <location>
        <begin position="10"/>
        <end position="169"/>
    </location>
</feature>